<dbReference type="GO" id="GO:0009279">
    <property type="term" value="C:cell outer membrane"/>
    <property type="evidence" value="ECO:0007669"/>
    <property type="project" value="UniProtKB-SubCell"/>
</dbReference>
<dbReference type="NCBIfam" id="TIGR01845">
    <property type="entry name" value="outer_NodT"/>
    <property type="match status" value="1"/>
</dbReference>
<dbReference type="SUPFAM" id="SSF56954">
    <property type="entry name" value="Outer membrane efflux proteins (OEP)"/>
    <property type="match status" value="1"/>
</dbReference>
<dbReference type="Proteomes" id="UP000219374">
    <property type="component" value="Unassembled WGS sequence"/>
</dbReference>
<evidence type="ECO:0000256" key="1">
    <source>
        <dbReference type="ARBA" id="ARBA00007613"/>
    </source>
</evidence>
<feature type="signal peptide" evidence="2">
    <location>
        <begin position="1"/>
        <end position="25"/>
    </location>
</feature>
<comment type="similarity">
    <text evidence="1 2">Belongs to the outer membrane factor (OMF) (TC 1.B.17) family.</text>
</comment>
<keyword evidence="2" id="KW-0449">Lipoprotein</keyword>
<keyword evidence="4" id="KW-1185">Reference proteome</keyword>
<keyword evidence="2" id="KW-0564">Palmitate</keyword>
<gene>
    <name evidence="3" type="ORF">SAMN06296416_102145</name>
</gene>
<dbReference type="PANTHER" id="PTHR30203">
    <property type="entry name" value="OUTER MEMBRANE CATION EFFLUX PROTEIN"/>
    <property type="match status" value="1"/>
</dbReference>
<keyword evidence="2" id="KW-0812">Transmembrane</keyword>
<dbReference type="AlphaFoldDB" id="A0A286D2M6"/>
<dbReference type="PROSITE" id="PS51257">
    <property type="entry name" value="PROKAR_LIPOPROTEIN"/>
    <property type="match status" value="1"/>
</dbReference>
<dbReference type="OrthoDB" id="9770517at2"/>
<keyword evidence="2" id="KW-1134">Transmembrane beta strand</keyword>
<accession>A0A286D2M6</accession>
<dbReference type="InterPro" id="IPR003423">
    <property type="entry name" value="OMP_efflux"/>
</dbReference>
<sequence>MIRISMTPVALAMAALLAGCSLMPAYQRPAFPAPEAFTGDSGAVGAVPVADIGWREVFTDSRLQQVIELALANNRDLRVAALNIEQARAQYRVQRAALAPDLEGVASGTGSRTPGDLSASGQPAVSHSYSATLGFSGYELDLFGRVRSLKEQALQQYLSTAEARRSAHISLVAEIATAYLSLAADQDLLKLAQDTLASQSASYRLQQRSFELGATSALTLRQAQTTVESARVDVQRYTAQVAQDRNALTLLAGTELPSDLLPTTLPDTASADANLLANIPAGLPSELLQRRPDILEAERNLQAANANIGAARAAFYPSISLTASAGSASAGLSDLFGGGTGSWSFVPRLSLPIFNGGRNRANLDVATVSRDIEVARYEKVIQTAFREVSDALAQRSALARQLEAQQALVDASADSYRLSMARFQRGIDGYQDALQAQRSLYSAEQALINTRLSRLTNLATCYKAMGGGWSEMGPAQDALAASGRQR</sequence>
<keyword evidence="2" id="KW-0472">Membrane</keyword>
<reference evidence="3 4" key="1">
    <citation type="submission" date="2017-09" db="EMBL/GenBank/DDBJ databases">
        <authorList>
            <person name="Ehlers B."/>
            <person name="Leendertz F.H."/>
        </authorList>
    </citation>
    <scope>NUCLEOTIDE SEQUENCE [LARGE SCALE GENOMIC DNA]</scope>
    <source>
        <strain evidence="3 4">CGMCC 1.10978</strain>
    </source>
</reference>
<name>A0A286D2M6_9GAMM</name>
<dbReference type="InterPro" id="IPR010131">
    <property type="entry name" value="MdtP/NodT-like"/>
</dbReference>
<dbReference type="GO" id="GO:0015562">
    <property type="term" value="F:efflux transmembrane transporter activity"/>
    <property type="evidence" value="ECO:0007669"/>
    <property type="project" value="InterPro"/>
</dbReference>
<dbReference type="Pfam" id="PF02321">
    <property type="entry name" value="OEP"/>
    <property type="match status" value="2"/>
</dbReference>
<protein>
    <submittedName>
        <fullName evidence="3">Outer membrane protein, multidrug efflux system</fullName>
    </submittedName>
</protein>
<proteinExistence type="inferred from homology"/>
<dbReference type="Gene3D" id="1.20.1600.10">
    <property type="entry name" value="Outer membrane efflux proteins (OEP)"/>
    <property type="match status" value="1"/>
</dbReference>
<evidence type="ECO:0000313" key="3">
    <source>
        <dbReference type="EMBL" id="SOD52915.1"/>
    </source>
</evidence>
<organism evidence="3 4">
    <name type="scientific">Pseudoxanthomonas wuyuanensis</name>
    <dbReference type="NCBI Taxonomy" id="1073196"/>
    <lineage>
        <taxon>Bacteria</taxon>
        <taxon>Pseudomonadati</taxon>
        <taxon>Pseudomonadota</taxon>
        <taxon>Gammaproteobacteria</taxon>
        <taxon>Lysobacterales</taxon>
        <taxon>Lysobacteraceae</taxon>
        <taxon>Pseudoxanthomonas</taxon>
    </lineage>
</organism>
<dbReference type="RefSeq" id="WP_097120930.1">
    <property type="nucleotide sequence ID" value="NZ_OCND01000002.1"/>
</dbReference>
<dbReference type="PANTHER" id="PTHR30203:SF32">
    <property type="entry name" value="CATION EFFLUX SYSTEM PROTEIN CUSC"/>
    <property type="match status" value="1"/>
</dbReference>
<feature type="chain" id="PRO_5011833963" evidence="2">
    <location>
        <begin position="26"/>
        <end position="486"/>
    </location>
</feature>
<comment type="subcellular location">
    <subcellularLocation>
        <location evidence="2">Cell outer membrane</location>
        <topology evidence="2">Lipid-anchor</topology>
    </subcellularLocation>
</comment>
<evidence type="ECO:0000256" key="2">
    <source>
        <dbReference type="RuleBase" id="RU362097"/>
    </source>
</evidence>
<evidence type="ECO:0000313" key="4">
    <source>
        <dbReference type="Proteomes" id="UP000219374"/>
    </source>
</evidence>
<keyword evidence="2" id="KW-0732">Signal</keyword>
<dbReference type="Gene3D" id="2.20.200.10">
    <property type="entry name" value="Outer membrane efflux proteins (OEP)"/>
    <property type="match status" value="1"/>
</dbReference>
<dbReference type="EMBL" id="OCND01000002">
    <property type="protein sequence ID" value="SOD52915.1"/>
    <property type="molecule type" value="Genomic_DNA"/>
</dbReference>